<dbReference type="GO" id="GO:0030643">
    <property type="term" value="P:intracellular phosphate ion homeostasis"/>
    <property type="evidence" value="ECO:0007669"/>
    <property type="project" value="InterPro"/>
</dbReference>
<keyword evidence="4 8" id="KW-0813">Transport</keyword>
<evidence type="ECO:0000256" key="4">
    <source>
        <dbReference type="ARBA" id="ARBA00022448"/>
    </source>
</evidence>
<proteinExistence type="inferred from homology"/>
<dbReference type="InterPro" id="IPR026022">
    <property type="entry name" value="PhoU_dom"/>
</dbReference>
<dbReference type="NCBIfam" id="TIGR02135">
    <property type="entry name" value="phoU_full"/>
    <property type="match status" value="1"/>
</dbReference>
<evidence type="ECO:0000256" key="2">
    <source>
        <dbReference type="ARBA" id="ARBA00008107"/>
    </source>
</evidence>
<evidence type="ECO:0000313" key="10">
    <source>
        <dbReference type="EMBL" id="HEC07162.1"/>
    </source>
</evidence>
<dbReference type="PANTHER" id="PTHR42930">
    <property type="entry name" value="PHOSPHATE-SPECIFIC TRANSPORT SYSTEM ACCESSORY PROTEIN PHOU"/>
    <property type="match status" value="1"/>
</dbReference>
<dbReference type="AlphaFoldDB" id="A0A831RW74"/>
<evidence type="ECO:0000256" key="3">
    <source>
        <dbReference type="ARBA" id="ARBA00011738"/>
    </source>
</evidence>
<dbReference type="Pfam" id="PF01895">
    <property type="entry name" value="PhoU"/>
    <property type="match status" value="2"/>
</dbReference>
<comment type="caution">
    <text evidence="10">The sequence shown here is derived from an EMBL/GenBank/DDBJ whole genome shotgun (WGS) entry which is preliminary data.</text>
</comment>
<evidence type="ECO:0000256" key="7">
    <source>
        <dbReference type="ARBA" id="ARBA00056181"/>
    </source>
</evidence>
<comment type="subcellular location">
    <subcellularLocation>
        <location evidence="1 8">Cytoplasm</location>
    </subcellularLocation>
</comment>
<dbReference type="PIRSF" id="PIRSF003107">
    <property type="entry name" value="PhoU"/>
    <property type="match status" value="1"/>
</dbReference>
<dbReference type="GO" id="GO:0045936">
    <property type="term" value="P:negative regulation of phosphate metabolic process"/>
    <property type="evidence" value="ECO:0007669"/>
    <property type="project" value="InterPro"/>
</dbReference>
<keyword evidence="6 8" id="KW-0592">Phosphate transport</keyword>
<evidence type="ECO:0000256" key="6">
    <source>
        <dbReference type="ARBA" id="ARBA00022592"/>
    </source>
</evidence>
<accession>A0A831RW74</accession>
<dbReference type="SUPFAM" id="SSF109755">
    <property type="entry name" value="PhoU-like"/>
    <property type="match status" value="1"/>
</dbReference>
<name>A0A831RW74_9GAMM</name>
<dbReference type="Proteomes" id="UP000886339">
    <property type="component" value="Unassembled WGS sequence"/>
</dbReference>
<evidence type="ECO:0000256" key="5">
    <source>
        <dbReference type="ARBA" id="ARBA00022490"/>
    </source>
</evidence>
<evidence type="ECO:0000259" key="9">
    <source>
        <dbReference type="Pfam" id="PF01895"/>
    </source>
</evidence>
<dbReference type="GO" id="GO:0006817">
    <property type="term" value="P:phosphate ion transport"/>
    <property type="evidence" value="ECO:0007669"/>
    <property type="project" value="UniProtKB-KW"/>
</dbReference>
<keyword evidence="5 8" id="KW-0963">Cytoplasm</keyword>
<comment type="function">
    <text evidence="7 8">Plays a role in the regulation of phosphate uptake.</text>
</comment>
<comment type="subunit">
    <text evidence="3 8">Homodimer.</text>
</comment>
<dbReference type="InterPro" id="IPR028366">
    <property type="entry name" value="PhoU"/>
</dbReference>
<dbReference type="EMBL" id="DRLF01000341">
    <property type="protein sequence ID" value="HEC07162.1"/>
    <property type="molecule type" value="Genomic_DNA"/>
</dbReference>
<protein>
    <recommendedName>
        <fullName evidence="8">Phosphate-specific transport system accessory protein PhoU</fullName>
    </recommendedName>
</protein>
<organism evidence="10">
    <name type="scientific">Thiolapillus brandeum</name>
    <dbReference type="NCBI Taxonomy" id="1076588"/>
    <lineage>
        <taxon>Bacteria</taxon>
        <taxon>Pseudomonadati</taxon>
        <taxon>Pseudomonadota</taxon>
        <taxon>Gammaproteobacteria</taxon>
        <taxon>Chromatiales</taxon>
        <taxon>Sedimenticolaceae</taxon>
        <taxon>Thiolapillus</taxon>
    </lineage>
</organism>
<evidence type="ECO:0000256" key="8">
    <source>
        <dbReference type="PIRNR" id="PIRNR003107"/>
    </source>
</evidence>
<comment type="similarity">
    <text evidence="2 8">Belongs to the PhoU family.</text>
</comment>
<dbReference type="Gene3D" id="1.20.58.220">
    <property type="entry name" value="Phosphate transport system protein phou homolog 2, domain 2"/>
    <property type="match status" value="1"/>
</dbReference>
<feature type="domain" description="PhoU" evidence="9">
    <location>
        <begin position="124"/>
        <end position="207"/>
    </location>
</feature>
<feature type="domain" description="PhoU" evidence="9">
    <location>
        <begin position="21"/>
        <end position="107"/>
    </location>
</feature>
<dbReference type="PANTHER" id="PTHR42930:SF3">
    <property type="entry name" value="PHOSPHATE-SPECIFIC TRANSPORT SYSTEM ACCESSORY PROTEIN PHOU"/>
    <property type="match status" value="1"/>
</dbReference>
<gene>
    <name evidence="10" type="primary">phoU</name>
    <name evidence="10" type="ORF">ENJ12_09930</name>
</gene>
<evidence type="ECO:0000256" key="1">
    <source>
        <dbReference type="ARBA" id="ARBA00004496"/>
    </source>
</evidence>
<dbReference type="FunFam" id="1.20.58.220:FF:000004">
    <property type="entry name" value="Phosphate-specific transport system accessory protein PhoU"/>
    <property type="match status" value="1"/>
</dbReference>
<sequence>MTTPHRLLARAEAQVHQNLFTMTNKAHQSVEQAMEALKTQNAELAQTVVNEDLQQNHLMRIIEKECLQILATLEPKAGDLREVVASLQICTELERISDHAKDIANIVLGMDPSDFSGPMDRLAAMGDLCQTMLVQVMEAYENLDVKLAEHVALHDQRVDELDEEASSSLMMTLMNSADTSMHCTHLLWIAYHLERIGDRITNIAERVTFMVTAETPELG</sequence>
<dbReference type="InterPro" id="IPR038078">
    <property type="entry name" value="PhoU-like_sf"/>
</dbReference>
<reference evidence="10" key="1">
    <citation type="journal article" date="2020" name="mSystems">
        <title>Genome- and Community-Level Interaction Insights into Carbon Utilization and Element Cycling Functions of Hydrothermarchaeota in Hydrothermal Sediment.</title>
        <authorList>
            <person name="Zhou Z."/>
            <person name="Liu Y."/>
            <person name="Xu W."/>
            <person name="Pan J."/>
            <person name="Luo Z.H."/>
            <person name="Li M."/>
        </authorList>
    </citation>
    <scope>NUCLEOTIDE SEQUENCE [LARGE SCALE GENOMIC DNA]</scope>
    <source>
        <strain evidence="10">HyVt-458</strain>
    </source>
</reference>
<dbReference type="GO" id="GO:0005737">
    <property type="term" value="C:cytoplasm"/>
    <property type="evidence" value="ECO:0007669"/>
    <property type="project" value="UniProtKB-SubCell"/>
</dbReference>